<dbReference type="Proteomes" id="UP000024635">
    <property type="component" value="Unassembled WGS sequence"/>
</dbReference>
<organism evidence="5 6">
    <name type="scientific">Ancylostoma ceylanicum</name>
    <dbReference type="NCBI Taxonomy" id="53326"/>
    <lineage>
        <taxon>Eukaryota</taxon>
        <taxon>Metazoa</taxon>
        <taxon>Ecdysozoa</taxon>
        <taxon>Nematoda</taxon>
        <taxon>Chromadorea</taxon>
        <taxon>Rhabditida</taxon>
        <taxon>Rhabditina</taxon>
        <taxon>Rhabditomorpha</taxon>
        <taxon>Strongyloidea</taxon>
        <taxon>Ancylostomatidae</taxon>
        <taxon>Ancylostomatinae</taxon>
        <taxon>Ancylostoma</taxon>
    </lineage>
</organism>
<proteinExistence type="inferred from homology"/>
<dbReference type="Pfam" id="PF01060">
    <property type="entry name" value="TTR-52"/>
    <property type="match status" value="1"/>
</dbReference>
<keyword evidence="3" id="KW-0964">Secreted</keyword>
<dbReference type="InterPro" id="IPR038479">
    <property type="entry name" value="Transthyretin-like_sf"/>
</dbReference>
<dbReference type="Gene3D" id="2.60.40.3330">
    <property type="match status" value="1"/>
</dbReference>
<dbReference type="OrthoDB" id="5801732at2759"/>
<comment type="subcellular location">
    <subcellularLocation>
        <location evidence="1">Secreted</location>
    </subcellularLocation>
</comment>
<keyword evidence="6" id="KW-1185">Reference proteome</keyword>
<name>A0A016WPE6_9BILA</name>
<dbReference type="GO" id="GO:0009986">
    <property type="term" value="C:cell surface"/>
    <property type="evidence" value="ECO:0007669"/>
    <property type="project" value="InterPro"/>
</dbReference>
<comment type="similarity">
    <text evidence="2">Belongs to the nematode transthyretin-like family.</text>
</comment>
<sequence length="86" mass="9717">MLIENYFADFPRFFSKMRQIAFLLAIVVCTCLAIRPQAVGVTGRLMCGDKPAAGVKVKLWDEDDGKTVRLICTAFVDNQLQFRTRS</sequence>
<dbReference type="EMBL" id="JARK01000181">
    <property type="protein sequence ID" value="EYC41127.1"/>
    <property type="molecule type" value="Genomic_DNA"/>
</dbReference>
<evidence type="ECO:0000313" key="5">
    <source>
        <dbReference type="EMBL" id="EYC41127.1"/>
    </source>
</evidence>
<comment type="caution">
    <text evidence="5">The sequence shown here is derived from an EMBL/GenBank/DDBJ whole genome shotgun (WGS) entry which is preliminary data.</text>
</comment>
<evidence type="ECO:0000313" key="6">
    <source>
        <dbReference type="Proteomes" id="UP000024635"/>
    </source>
</evidence>
<evidence type="ECO:0000256" key="3">
    <source>
        <dbReference type="ARBA" id="ARBA00022525"/>
    </source>
</evidence>
<accession>A0A016WPE6</accession>
<protein>
    <recommendedName>
        <fullName evidence="7">Transthyretin-like family protein</fullName>
    </recommendedName>
</protein>
<keyword evidence="4" id="KW-0732">Signal</keyword>
<dbReference type="InterPro" id="IPR001534">
    <property type="entry name" value="Transthyretin-like"/>
</dbReference>
<evidence type="ECO:0008006" key="7">
    <source>
        <dbReference type="Google" id="ProtNLM"/>
    </source>
</evidence>
<evidence type="ECO:0000256" key="4">
    <source>
        <dbReference type="ARBA" id="ARBA00022729"/>
    </source>
</evidence>
<evidence type="ECO:0000256" key="1">
    <source>
        <dbReference type="ARBA" id="ARBA00004613"/>
    </source>
</evidence>
<dbReference type="GO" id="GO:0005576">
    <property type="term" value="C:extracellular region"/>
    <property type="evidence" value="ECO:0007669"/>
    <property type="project" value="UniProtKB-SubCell"/>
</dbReference>
<reference evidence="6" key="1">
    <citation type="journal article" date="2015" name="Nat. Genet.">
        <title>The genome and transcriptome of the zoonotic hookworm Ancylostoma ceylanicum identify infection-specific gene families.</title>
        <authorList>
            <person name="Schwarz E.M."/>
            <person name="Hu Y."/>
            <person name="Antoshechkin I."/>
            <person name="Miller M.M."/>
            <person name="Sternberg P.W."/>
            <person name="Aroian R.V."/>
        </authorList>
    </citation>
    <scope>NUCLEOTIDE SEQUENCE</scope>
    <source>
        <strain evidence="6">HY135</strain>
    </source>
</reference>
<dbReference type="AlphaFoldDB" id="A0A016WPE6"/>
<dbReference type="STRING" id="53326.A0A016WPE6"/>
<dbReference type="PANTHER" id="PTHR21700">
    <property type="entry name" value="TRANSTHYRETIN-LIKE FAMILY PROTEIN-RELATED"/>
    <property type="match status" value="1"/>
</dbReference>
<evidence type="ECO:0000256" key="2">
    <source>
        <dbReference type="ARBA" id="ARBA00010112"/>
    </source>
</evidence>
<gene>
    <name evidence="5" type="primary">Acey_s0581.g275</name>
    <name evidence="5" type="ORF">Y032_0581g275</name>
</gene>